<evidence type="ECO:0000313" key="7">
    <source>
        <dbReference type="Proteomes" id="UP000005447"/>
    </source>
</evidence>
<dbReference type="Ensembl" id="ENSCPOT00000037661.1">
    <property type="protein sequence ID" value="ENSCPOP00000030889.1"/>
    <property type="gene ID" value="ENSCPOG00000030726.1"/>
</dbReference>
<dbReference type="EMBL" id="AAKN02046998">
    <property type="status" value="NOT_ANNOTATED_CDS"/>
    <property type="molecule type" value="Genomic_DNA"/>
</dbReference>
<feature type="coiled-coil region" evidence="4">
    <location>
        <begin position="42"/>
        <end position="76"/>
    </location>
</feature>
<dbReference type="GO" id="GO:0005737">
    <property type="term" value="C:cytoplasm"/>
    <property type="evidence" value="ECO:0007669"/>
    <property type="project" value="UniProtKB-SubCell"/>
</dbReference>
<evidence type="ECO:0000256" key="2">
    <source>
        <dbReference type="ARBA" id="ARBA00008376"/>
    </source>
</evidence>
<keyword evidence="4" id="KW-0175">Coiled coil</keyword>
<dbReference type="VEuPathDB" id="HostDB:ENSCPOG00000030726"/>
<comment type="subcellular location">
    <subcellularLocation>
        <location evidence="1">Cytoplasm</location>
    </subcellularLocation>
</comment>
<feature type="region of interest" description="Disordered" evidence="5">
    <location>
        <begin position="180"/>
        <end position="266"/>
    </location>
</feature>
<dbReference type="PANTHER" id="PTHR18914">
    <property type="entry name" value="ALPHA CATENIN"/>
    <property type="match status" value="1"/>
</dbReference>
<dbReference type="GO" id="GO:0051015">
    <property type="term" value="F:actin filament binding"/>
    <property type="evidence" value="ECO:0007669"/>
    <property type="project" value="InterPro"/>
</dbReference>
<evidence type="ECO:0000313" key="6">
    <source>
        <dbReference type="Ensembl" id="ENSCPOP00000030889.1"/>
    </source>
</evidence>
<dbReference type="STRING" id="10141.ENSCPOP00000030889"/>
<dbReference type="InterPro" id="IPR006077">
    <property type="entry name" value="Vinculin/catenin"/>
</dbReference>
<dbReference type="InParanoid" id="A0A286XZB5"/>
<comment type="similarity">
    <text evidence="2">Belongs to the vinculin/alpha-catenin family.</text>
</comment>
<dbReference type="Pfam" id="PF01044">
    <property type="entry name" value="Vinculin"/>
    <property type="match status" value="2"/>
</dbReference>
<protein>
    <submittedName>
        <fullName evidence="6">Uncharacterized protein</fullName>
    </submittedName>
</protein>
<dbReference type="Gene3D" id="1.20.120.810">
    <property type="entry name" value="Vinculin, Vh2 four-helix bundle"/>
    <property type="match status" value="2"/>
</dbReference>
<reference evidence="6" key="3">
    <citation type="submission" date="2025-09" db="UniProtKB">
        <authorList>
            <consortium name="Ensembl"/>
        </authorList>
    </citation>
    <scope>IDENTIFICATION</scope>
    <source>
        <strain evidence="6">2N</strain>
    </source>
</reference>
<feature type="compositionally biased region" description="Low complexity" evidence="5">
    <location>
        <begin position="185"/>
        <end position="203"/>
    </location>
</feature>
<dbReference type="AlphaFoldDB" id="A0A286XZB5"/>
<proteinExistence type="inferred from homology"/>
<evidence type="ECO:0000256" key="4">
    <source>
        <dbReference type="SAM" id="Coils"/>
    </source>
</evidence>
<dbReference type="SUPFAM" id="SSF47220">
    <property type="entry name" value="alpha-catenin/vinculin-like"/>
    <property type="match status" value="2"/>
</dbReference>
<sequence length="1254" mass="138324">MESFLFDDIGCMIQNKAIERIISSMTVQLCHLLISVEMKDVNNKAFASLEKMAEELAEASEEFVQVAERLAEDAEEWFREEMQLVAQSLIQSGRNIRVVAGKLHLQPGCQYHWEELVTTAQQILVDTTKVLLLEDAVTARKVVQAAGWCTTRLDALEAADGTTSLRGPWADLAAAMLHLGPPDGPGAARAPGPRRSPAAVLPAHPEPRRAPGAAGARRRGPGSWSVHPAPAAAAPAAGDAGVRGAERRPDGRAPGGRGLALPAPGRLLRAPERRHLVARCARLLQLHGAGVRRPDGTYGPLRIETGQQRLDPGKKCAALWAATEALSQGVRAGLLRRILDTFTDTSSPLRSLVHATQATPPGRSSGDGEHSRRSLQLLLAAFQDQAKQMLHVAQLVLVHCPGHQTGGNMEAAMAHVWELVVSIRQLFSQGYQGSGRDWSPAALQDLLGAWVWASERLLACFDDVLDIPEFLRVSIQDMIKHLDFFAWALKSAESREFSRSVAYLQGRATHIVQVMSRFVGQNRDPIFRNGLRVLIRQLEQSASVLGIAAEHGSSGYSSHDTDVFLTMAKNLIYSAQQVQEGLEGTNHPDILSPLRHQVHRFDIGRGWPYFILSALQDPTSPELKYQKGPELGEHEQGIPWPSMERLSHLWIPDIHAQRRDLLALTTSKAILSVESQGHQAVTSAGTNALQQDLAAGAASEAPAGEEPLGSKRTELQEVLMLAPSDIDLTKELSQRITDRRNRLPETTVQLPERTRKSKQALVALAGDWYLLCQQLFCYNPTIGLQRNIAVFMELQQNLALMVQLAAKRPVYLDKKSPDSTGYPEMLLQMQGQLEKTEIHAKQLLDQVLASDGLQAPKSWEDNVEDGCLLWSVAVQDLIQSMERFSKRQSLFLLPLRQAVKDQQGLQEGLAHIADVSQRLQEAARLSGLLCGDEQVKGEVSFQCREVHVVRDALLDVAQILVSSPRPSPSLSTRFDLLCLELTLRAKALMDYLSTINADYEHTFHGAVCPRKESSLERMVSGIQAVQGIIARDQESESCQEDLLMALESILILTKEVAQRIPGFQEHPEELGLYMLDCLRCEWAAKAHHAVAQLQAWKGGHPKAWRFLAQCLKNAEEPVRIPEQDAIWIQLQCEEGTAGASAGARVDSNVRDSRVLTPYPLPAAEPQRPCALAEQLYPEGRSADSENTITRIARETTGRRYELSTSVRKIAASGQNFTRLVCIIAKNCVDQRCSQELLYMVEQILTVSNQLHIIS</sequence>
<name>A0A286XZB5_CAVPO</name>
<dbReference type="PANTHER" id="PTHR18914:SF30">
    <property type="entry name" value="VINCULIN_ALPHA-CATENIN FAMILY MEMBER 1"/>
    <property type="match status" value="1"/>
</dbReference>
<reference evidence="6" key="2">
    <citation type="submission" date="2025-08" db="UniProtKB">
        <authorList>
            <consortium name="Ensembl"/>
        </authorList>
    </citation>
    <scope>IDENTIFICATION</scope>
    <source>
        <strain evidence="6">2N</strain>
    </source>
</reference>
<dbReference type="GO" id="GO:0016342">
    <property type="term" value="C:catenin complex"/>
    <property type="evidence" value="ECO:0007669"/>
    <property type="project" value="TreeGrafter"/>
</dbReference>
<dbReference type="Proteomes" id="UP000005447">
    <property type="component" value="Unassembled WGS sequence"/>
</dbReference>
<feature type="region of interest" description="Disordered" evidence="5">
    <location>
        <begin position="350"/>
        <end position="370"/>
    </location>
</feature>
<organism evidence="6 7">
    <name type="scientific">Cavia porcellus</name>
    <name type="common">Guinea pig</name>
    <dbReference type="NCBI Taxonomy" id="10141"/>
    <lineage>
        <taxon>Eukaryota</taxon>
        <taxon>Metazoa</taxon>
        <taxon>Chordata</taxon>
        <taxon>Craniata</taxon>
        <taxon>Vertebrata</taxon>
        <taxon>Euteleostomi</taxon>
        <taxon>Mammalia</taxon>
        <taxon>Eutheria</taxon>
        <taxon>Euarchontoglires</taxon>
        <taxon>Glires</taxon>
        <taxon>Rodentia</taxon>
        <taxon>Hystricomorpha</taxon>
        <taxon>Caviidae</taxon>
        <taxon>Cavia</taxon>
    </lineage>
</organism>
<evidence type="ECO:0000256" key="1">
    <source>
        <dbReference type="ARBA" id="ARBA00004496"/>
    </source>
</evidence>
<dbReference type="GO" id="GO:0016477">
    <property type="term" value="P:cell migration"/>
    <property type="evidence" value="ECO:0007669"/>
    <property type="project" value="TreeGrafter"/>
</dbReference>
<dbReference type="GO" id="GO:0098609">
    <property type="term" value="P:cell-cell adhesion"/>
    <property type="evidence" value="ECO:0007669"/>
    <property type="project" value="TreeGrafter"/>
</dbReference>
<dbReference type="InterPro" id="IPR036723">
    <property type="entry name" value="Alpha-catenin/vinculin-like_sf"/>
</dbReference>
<evidence type="ECO:0000256" key="5">
    <source>
        <dbReference type="SAM" id="MobiDB-lite"/>
    </source>
</evidence>
<dbReference type="GeneTree" id="ENSGT01030000234543"/>
<dbReference type="EMBL" id="AAKN02046999">
    <property type="status" value="NOT_ANNOTATED_CDS"/>
    <property type="molecule type" value="Genomic_DNA"/>
</dbReference>
<keyword evidence="3" id="KW-0963">Cytoplasm</keyword>
<evidence type="ECO:0000256" key="3">
    <source>
        <dbReference type="ARBA" id="ARBA00022490"/>
    </source>
</evidence>
<keyword evidence="7" id="KW-1185">Reference proteome</keyword>
<reference evidence="7" key="1">
    <citation type="journal article" date="2011" name="Nature">
        <title>A high-resolution map of human evolutionary constraint using 29 mammals.</title>
        <authorList>
            <person name="Lindblad-Toh K."/>
            <person name="Garber M."/>
            <person name="Zuk O."/>
            <person name="Lin M.F."/>
            <person name="Parker B.J."/>
            <person name="Washietl S."/>
            <person name="Kheradpour P."/>
            <person name="Ernst J."/>
            <person name="Jordan G."/>
            <person name="Mauceli E."/>
            <person name="Ward L.D."/>
            <person name="Lowe C.B."/>
            <person name="Holloway A.K."/>
            <person name="Clamp M."/>
            <person name="Gnerre S."/>
            <person name="Alfoldi J."/>
            <person name="Beal K."/>
            <person name="Chang J."/>
            <person name="Clawson H."/>
            <person name="Cuff J."/>
            <person name="Di Palma F."/>
            <person name="Fitzgerald S."/>
            <person name="Flicek P."/>
            <person name="Guttman M."/>
            <person name="Hubisz M.J."/>
            <person name="Jaffe D.B."/>
            <person name="Jungreis I."/>
            <person name="Kent W.J."/>
            <person name="Kostka D."/>
            <person name="Lara M."/>
            <person name="Martins A.L."/>
            <person name="Massingham T."/>
            <person name="Moltke I."/>
            <person name="Raney B.J."/>
            <person name="Rasmussen M.D."/>
            <person name="Robinson J."/>
            <person name="Stark A."/>
            <person name="Vilella A.J."/>
            <person name="Wen J."/>
            <person name="Xie X."/>
            <person name="Zody M.C."/>
            <person name="Baldwin J."/>
            <person name="Bloom T."/>
            <person name="Chin C.W."/>
            <person name="Heiman D."/>
            <person name="Nicol R."/>
            <person name="Nusbaum C."/>
            <person name="Young S."/>
            <person name="Wilkinson J."/>
            <person name="Worley K.C."/>
            <person name="Kovar C.L."/>
            <person name="Muzny D.M."/>
            <person name="Gibbs R.A."/>
            <person name="Cree A."/>
            <person name="Dihn H.H."/>
            <person name="Fowler G."/>
            <person name="Jhangiani S."/>
            <person name="Joshi V."/>
            <person name="Lee S."/>
            <person name="Lewis L.R."/>
            <person name="Nazareth L.V."/>
            <person name="Okwuonu G."/>
            <person name="Santibanez J."/>
            <person name="Warren W.C."/>
            <person name="Mardis E.R."/>
            <person name="Weinstock G.M."/>
            <person name="Wilson R.K."/>
            <person name="Delehaunty K."/>
            <person name="Dooling D."/>
            <person name="Fronik C."/>
            <person name="Fulton L."/>
            <person name="Fulton B."/>
            <person name="Graves T."/>
            <person name="Minx P."/>
            <person name="Sodergren E."/>
            <person name="Birney E."/>
            <person name="Margulies E.H."/>
            <person name="Herrero J."/>
            <person name="Green E.D."/>
            <person name="Haussler D."/>
            <person name="Siepel A."/>
            <person name="Goldman N."/>
            <person name="Pollard K.S."/>
            <person name="Pedersen J.S."/>
            <person name="Lander E.S."/>
            <person name="Kellis M."/>
        </authorList>
    </citation>
    <scope>NUCLEOTIDE SEQUENCE [LARGE SCALE GENOMIC DNA]</scope>
    <source>
        <strain evidence="7">2N</strain>
    </source>
</reference>
<accession>A0A286XZB5</accession>
<feature type="compositionally biased region" description="Polar residues" evidence="5">
    <location>
        <begin position="350"/>
        <end position="359"/>
    </location>
</feature>
<feature type="compositionally biased region" description="Low complexity" evidence="5">
    <location>
        <begin position="228"/>
        <end position="243"/>
    </location>
</feature>
<dbReference type="OMA" id="NIAVFME"/>
<dbReference type="Gene3D" id="1.20.120.230">
    <property type="entry name" value="Alpha-catenin/vinculin-like"/>
    <property type="match status" value="2"/>
</dbReference>
<dbReference type="GO" id="GO:0005912">
    <property type="term" value="C:adherens junction"/>
    <property type="evidence" value="ECO:0007669"/>
    <property type="project" value="TreeGrafter"/>
</dbReference>
<dbReference type="FunCoup" id="A0A286XZB5">
    <property type="interactions" value="1"/>
</dbReference>
<dbReference type="GO" id="GO:0008013">
    <property type="term" value="F:beta-catenin binding"/>
    <property type="evidence" value="ECO:0007669"/>
    <property type="project" value="TreeGrafter"/>
</dbReference>